<dbReference type="PANTHER" id="PTHR31072">
    <property type="entry name" value="TRANSCRIPTION FACTOR TCP4-RELATED"/>
    <property type="match status" value="1"/>
</dbReference>
<sequence>MLPFFDSPSPMDIPLYQQLQLTPPSPKPDHHHHHHSTFFYYHHHPPPSPSFPSFPSPAAATIASPSPAMHPFMDLELEPHGQQLAAAEEEDGAGGQGVDAGVPFGVDGAAAAAAAAAAARKDRHSKISTAGGMRDRRMRLSLDVARKFFALQDMLGFDKASKTVQWLLNMSKAAIREIMSDDASSVCEEDGSSSLSVDGKQQQHSNPADRGGGAGDHKGAAHGHSDGKKPAKPRRAAANPKPPRRLANAHPVPDKESRAKARERARERTKEKNRMRWVTLASAISVEAATAAAAAGEDKSPTSPSNNLNHSSSTNLVSTELEDGSSSTRHNGVGVSGGRMQEISAASEASDVIMAFANGGAYGDSGSYYLQQQHQQDQWELGGVVYANSRHYC</sequence>
<gene>
    <name evidence="9" type="primary">tb1</name>
</gene>
<name>I0J1C7_ORYRU</name>
<reference evidence="9" key="1">
    <citation type="submission" date="2009-03" db="EMBL/GenBank/DDBJ databases">
        <title>Tentative; Genome evolution in genus Oryza.</title>
        <authorList>
            <person name="Sano Y."/>
            <person name="Kurata N."/>
        </authorList>
    </citation>
    <scope>NUCLEOTIDE SEQUENCE</scope>
    <source>
        <strain evidence="9">W1294</strain>
    </source>
</reference>
<feature type="domain" description="TCP" evidence="7">
    <location>
        <begin position="120"/>
        <end position="178"/>
    </location>
</feature>
<dbReference type="Pfam" id="PF03634">
    <property type="entry name" value="TCP"/>
    <property type="match status" value="1"/>
</dbReference>
<evidence type="ECO:0000256" key="4">
    <source>
        <dbReference type="ARBA" id="ARBA00023163"/>
    </source>
</evidence>
<evidence type="ECO:0000256" key="6">
    <source>
        <dbReference type="SAM" id="MobiDB-lite"/>
    </source>
</evidence>
<dbReference type="InterPro" id="IPR017887">
    <property type="entry name" value="TF_TCP_subgr"/>
</dbReference>
<dbReference type="EMBL" id="AB491556">
    <property type="protein sequence ID" value="BAM13327.1"/>
    <property type="molecule type" value="Genomic_DNA"/>
</dbReference>
<dbReference type="PANTHER" id="PTHR31072:SF226">
    <property type="entry name" value="TRANSCRIPTION FACTOR TCP18"/>
    <property type="match status" value="1"/>
</dbReference>
<proteinExistence type="predicted"/>
<feature type="compositionally biased region" description="Polar residues" evidence="6">
    <location>
        <begin position="192"/>
        <end position="206"/>
    </location>
</feature>
<dbReference type="InterPro" id="IPR017888">
    <property type="entry name" value="CYC/TB1_R_domain"/>
</dbReference>
<evidence type="ECO:0000259" key="7">
    <source>
        <dbReference type="PROSITE" id="PS51369"/>
    </source>
</evidence>
<feature type="compositionally biased region" description="Basic and acidic residues" evidence="6">
    <location>
        <begin position="215"/>
        <end position="229"/>
    </location>
</feature>
<evidence type="ECO:0000256" key="1">
    <source>
        <dbReference type="ARBA" id="ARBA00004123"/>
    </source>
</evidence>
<organism evidence="9">
    <name type="scientific">Oryza rufipogon</name>
    <name type="common">Brownbeard rice</name>
    <name type="synonym">Asian wild rice</name>
    <dbReference type="NCBI Taxonomy" id="4529"/>
    <lineage>
        <taxon>Eukaryota</taxon>
        <taxon>Viridiplantae</taxon>
        <taxon>Streptophyta</taxon>
        <taxon>Embryophyta</taxon>
        <taxon>Tracheophyta</taxon>
        <taxon>Spermatophyta</taxon>
        <taxon>Magnoliopsida</taxon>
        <taxon>Liliopsida</taxon>
        <taxon>Poales</taxon>
        <taxon>Poaceae</taxon>
        <taxon>BOP clade</taxon>
        <taxon>Oryzoideae</taxon>
        <taxon>Oryzeae</taxon>
        <taxon>Oryzinae</taxon>
        <taxon>Oryza</taxon>
    </lineage>
</organism>
<dbReference type="InterPro" id="IPR005333">
    <property type="entry name" value="Transcription_factor_TCP"/>
</dbReference>
<evidence type="ECO:0000256" key="3">
    <source>
        <dbReference type="ARBA" id="ARBA00023125"/>
    </source>
</evidence>
<dbReference type="AlphaFoldDB" id="I0J1C7"/>
<evidence type="ECO:0000256" key="5">
    <source>
        <dbReference type="ARBA" id="ARBA00023242"/>
    </source>
</evidence>
<feature type="compositionally biased region" description="Low complexity" evidence="6">
    <location>
        <begin position="294"/>
        <end position="319"/>
    </location>
</feature>
<evidence type="ECO:0000259" key="8">
    <source>
        <dbReference type="PROSITE" id="PS51370"/>
    </source>
</evidence>
<keyword evidence="2" id="KW-0805">Transcription regulation</keyword>
<evidence type="ECO:0000256" key="2">
    <source>
        <dbReference type="ARBA" id="ARBA00023015"/>
    </source>
</evidence>
<dbReference type="GO" id="GO:0003700">
    <property type="term" value="F:DNA-binding transcription factor activity"/>
    <property type="evidence" value="ECO:0007669"/>
    <property type="project" value="InterPro"/>
</dbReference>
<accession>I0J1C7</accession>
<keyword evidence="4" id="KW-0804">Transcription</keyword>
<dbReference type="PROSITE" id="PS51369">
    <property type="entry name" value="TCP"/>
    <property type="match status" value="1"/>
</dbReference>
<feature type="domain" description="R" evidence="8">
    <location>
        <begin position="255"/>
        <end position="272"/>
    </location>
</feature>
<dbReference type="GO" id="GO:0005634">
    <property type="term" value="C:nucleus"/>
    <property type="evidence" value="ECO:0007669"/>
    <property type="project" value="UniProtKB-SubCell"/>
</dbReference>
<comment type="subcellular location">
    <subcellularLocation>
        <location evidence="1">Nucleus</location>
    </subcellularLocation>
</comment>
<feature type="compositionally biased region" description="Basic and acidic residues" evidence="6">
    <location>
        <begin position="252"/>
        <end position="274"/>
    </location>
</feature>
<protein>
    <submittedName>
        <fullName evidence="9">Teosinte branched 1</fullName>
    </submittedName>
</protein>
<dbReference type="GO" id="GO:0043565">
    <property type="term" value="F:sequence-specific DNA binding"/>
    <property type="evidence" value="ECO:0007669"/>
    <property type="project" value="TreeGrafter"/>
</dbReference>
<dbReference type="PROSITE" id="PS51370">
    <property type="entry name" value="R"/>
    <property type="match status" value="1"/>
</dbReference>
<keyword evidence="5" id="KW-0539">Nucleus</keyword>
<evidence type="ECO:0000313" key="9">
    <source>
        <dbReference type="EMBL" id="BAM13327.1"/>
    </source>
</evidence>
<keyword evidence="3" id="KW-0238">DNA-binding</keyword>
<feature type="region of interest" description="Disordered" evidence="6">
    <location>
        <begin position="294"/>
        <end position="336"/>
    </location>
</feature>
<dbReference type="GO" id="GO:2000032">
    <property type="term" value="P:regulation of secondary shoot formation"/>
    <property type="evidence" value="ECO:0007669"/>
    <property type="project" value="TreeGrafter"/>
</dbReference>
<feature type="region of interest" description="Disordered" evidence="6">
    <location>
        <begin position="185"/>
        <end position="274"/>
    </location>
</feature>